<dbReference type="AlphaFoldDB" id="A0A518I091"/>
<evidence type="ECO:0000259" key="1">
    <source>
        <dbReference type="PROSITE" id="PS51833"/>
    </source>
</evidence>
<evidence type="ECO:0000313" key="3">
    <source>
        <dbReference type="Proteomes" id="UP000319004"/>
    </source>
</evidence>
<gene>
    <name evidence="2" type="ORF">Enr13x_63460</name>
</gene>
<dbReference type="PANTHER" id="PTHR33525:SF3">
    <property type="entry name" value="RIBONUCLEASE Y"/>
    <property type="match status" value="1"/>
</dbReference>
<sequence length="283" mass="30724">MTSCPPCEPTIDRNETANFQFEIPQFSATASQLVDTLNQSDANVPAVVQLIECEPTISSQVLRLANSPIYGASRAITTIGHAIVVLGFRCVAQQAIASASGALFKAKDAACQAHRLDTYIQSLGVATTARFIAKRTKVTNPDEAFLCGVVHDIGKLILFQHAGEEYAGMLDESPHEKSLAPEIESYGISHATLGRQCGVAWSLPTQMCITIANHHLSLKEAADPLSRTLICAAYLAKKWQLGFCEDAFSEDSELESELCDFQDPDLAAECREQFEAIRNICLS</sequence>
<dbReference type="RefSeq" id="WP_145390583.1">
    <property type="nucleotide sequence ID" value="NZ_CP037423.1"/>
</dbReference>
<dbReference type="KEGG" id="snep:Enr13x_63460"/>
<reference evidence="2 3" key="1">
    <citation type="submission" date="2019-03" db="EMBL/GenBank/DDBJ databases">
        <title>Deep-cultivation of Planctomycetes and their phenomic and genomic characterization uncovers novel biology.</title>
        <authorList>
            <person name="Wiegand S."/>
            <person name="Jogler M."/>
            <person name="Boedeker C."/>
            <person name="Pinto D."/>
            <person name="Vollmers J."/>
            <person name="Rivas-Marin E."/>
            <person name="Kohn T."/>
            <person name="Peeters S.H."/>
            <person name="Heuer A."/>
            <person name="Rast P."/>
            <person name="Oberbeckmann S."/>
            <person name="Bunk B."/>
            <person name="Jeske O."/>
            <person name="Meyerdierks A."/>
            <person name="Storesund J.E."/>
            <person name="Kallscheuer N."/>
            <person name="Luecker S."/>
            <person name="Lage O.M."/>
            <person name="Pohl T."/>
            <person name="Merkel B.J."/>
            <person name="Hornburger P."/>
            <person name="Mueller R.-W."/>
            <person name="Bruemmer F."/>
            <person name="Labrenz M."/>
            <person name="Spormann A.M."/>
            <person name="Op den Camp H."/>
            <person name="Overmann J."/>
            <person name="Amann R."/>
            <person name="Jetten M.S.M."/>
            <person name="Mascher T."/>
            <person name="Medema M.H."/>
            <person name="Devos D.P."/>
            <person name="Kaster A.-K."/>
            <person name="Ovreas L."/>
            <person name="Rohde M."/>
            <person name="Galperin M.Y."/>
            <person name="Jogler C."/>
        </authorList>
    </citation>
    <scope>NUCLEOTIDE SEQUENCE [LARGE SCALE GENOMIC DNA]</scope>
    <source>
        <strain evidence="2 3">Enr13</strain>
    </source>
</reference>
<dbReference type="InterPro" id="IPR052340">
    <property type="entry name" value="RNase_Y/CdgJ"/>
</dbReference>
<protein>
    <submittedName>
        <fullName evidence="2">HDOD domain protein</fullName>
    </submittedName>
</protein>
<keyword evidence="3" id="KW-1185">Reference proteome</keyword>
<feature type="domain" description="HDOD" evidence="1">
    <location>
        <begin position="23"/>
        <end position="217"/>
    </location>
</feature>
<dbReference type="SUPFAM" id="SSF109604">
    <property type="entry name" value="HD-domain/PDEase-like"/>
    <property type="match status" value="1"/>
</dbReference>
<dbReference type="PROSITE" id="PS51833">
    <property type="entry name" value="HDOD"/>
    <property type="match status" value="1"/>
</dbReference>
<evidence type="ECO:0000313" key="2">
    <source>
        <dbReference type="EMBL" id="QDV46437.1"/>
    </source>
</evidence>
<dbReference type="EMBL" id="CP037423">
    <property type="protein sequence ID" value="QDV46437.1"/>
    <property type="molecule type" value="Genomic_DNA"/>
</dbReference>
<dbReference type="Gene3D" id="1.10.3210.10">
    <property type="entry name" value="Hypothetical protein af1432"/>
    <property type="match status" value="1"/>
</dbReference>
<dbReference type="OrthoDB" id="243535at2"/>
<dbReference type="CDD" id="cd00077">
    <property type="entry name" value="HDc"/>
    <property type="match status" value="1"/>
</dbReference>
<dbReference type="InterPro" id="IPR013976">
    <property type="entry name" value="HDOD"/>
</dbReference>
<dbReference type="Proteomes" id="UP000319004">
    <property type="component" value="Chromosome"/>
</dbReference>
<name>A0A518I091_9BACT</name>
<dbReference type="Pfam" id="PF08668">
    <property type="entry name" value="HDOD"/>
    <property type="match status" value="1"/>
</dbReference>
<accession>A0A518I091</accession>
<dbReference type="PANTHER" id="PTHR33525">
    <property type="match status" value="1"/>
</dbReference>
<organism evidence="2 3">
    <name type="scientific">Stieleria neptunia</name>
    <dbReference type="NCBI Taxonomy" id="2527979"/>
    <lineage>
        <taxon>Bacteria</taxon>
        <taxon>Pseudomonadati</taxon>
        <taxon>Planctomycetota</taxon>
        <taxon>Planctomycetia</taxon>
        <taxon>Pirellulales</taxon>
        <taxon>Pirellulaceae</taxon>
        <taxon>Stieleria</taxon>
    </lineage>
</organism>
<dbReference type="InterPro" id="IPR003607">
    <property type="entry name" value="HD/PDEase_dom"/>
</dbReference>
<proteinExistence type="predicted"/>